<dbReference type="Proteomes" id="UP001551011">
    <property type="component" value="Unassembled WGS sequence"/>
</dbReference>
<keyword evidence="2" id="KW-1185">Reference proteome</keyword>
<organism evidence="1 2">
    <name type="scientific">Streptomyces flaveolus</name>
    <dbReference type="NCBI Taxonomy" id="67297"/>
    <lineage>
        <taxon>Bacteria</taxon>
        <taxon>Bacillati</taxon>
        <taxon>Actinomycetota</taxon>
        <taxon>Actinomycetes</taxon>
        <taxon>Kitasatosporales</taxon>
        <taxon>Streptomycetaceae</taxon>
        <taxon>Streptomyces</taxon>
    </lineage>
</organism>
<protein>
    <submittedName>
        <fullName evidence="1">Uncharacterized protein</fullName>
    </submittedName>
</protein>
<gene>
    <name evidence="1" type="ORF">AB0H04_44285</name>
</gene>
<accession>A0ABV3AP62</accession>
<sequence>MRLDVLSVSNLLAYDTPRAGWEPELLVRSSVTADRISIAVGPAGCACC</sequence>
<name>A0ABV3AP62_9ACTN</name>
<reference evidence="1 2" key="1">
    <citation type="submission" date="2024-06" db="EMBL/GenBank/DDBJ databases">
        <title>The Natural Products Discovery Center: Release of the First 8490 Sequenced Strains for Exploring Actinobacteria Biosynthetic Diversity.</title>
        <authorList>
            <person name="Kalkreuter E."/>
            <person name="Kautsar S.A."/>
            <person name="Yang D."/>
            <person name="Bader C.D."/>
            <person name="Teijaro C.N."/>
            <person name="Fluegel L."/>
            <person name="Davis C.M."/>
            <person name="Simpson J.R."/>
            <person name="Lauterbach L."/>
            <person name="Steele A.D."/>
            <person name="Gui C."/>
            <person name="Meng S."/>
            <person name="Li G."/>
            <person name="Viehrig K."/>
            <person name="Ye F."/>
            <person name="Su P."/>
            <person name="Kiefer A.F."/>
            <person name="Nichols A."/>
            <person name="Cepeda A.J."/>
            <person name="Yan W."/>
            <person name="Fan B."/>
            <person name="Jiang Y."/>
            <person name="Adhikari A."/>
            <person name="Zheng C.-J."/>
            <person name="Schuster L."/>
            <person name="Cowan T.M."/>
            <person name="Smanski M.J."/>
            <person name="Chevrette M.G."/>
            <person name="De Carvalho L.P.S."/>
            <person name="Shen B."/>
        </authorList>
    </citation>
    <scope>NUCLEOTIDE SEQUENCE [LARGE SCALE GENOMIC DNA]</scope>
    <source>
        <strain evidence="1 2">NPDC020594</strain>
    </source>
</reference>
<evidence type="ECO:0000313" key="2">
    <source>
        <dbReference type="Proteomes" id="UP001551011"/>
    </source>
</evidence>
<comment type="caution">
    <text evidence="1">The sequence shown here is derived from an EMBL/GenBank/DDBJ whole genome shotgun (WGS) entry which is preliminary data.</text>
</comment>
<evidence type="ECO:0000313" key="1">
    <source>
        <dbReference type="EMBL" id="MEU5713747.1"/>
    </source>
</evidence>
<dbReference type="EMBL" id="JBFAEG010000059">
    <property type="protein sequence ID" value="MEU5713747.1"/>
    <property type="molecule type" value="Genomic_DNA"/>
</dbReference>
<proteinExistence type="predicted"/>
<dbReference type="RefSeq" id="WP_167357599.1">
    <property type="nucleotide sequence ID" value="NZ_JBEXDP010000081.1"/>
</dbReference>